<keyword evidence="3" id="KW-0597">Phosphoprotein</keyword>
<dbReference type="InterPro" id="IPR003594">
    <property type="entry name" value="HATPase_dom"/>
</dbReference>
<dbReference type="GO" id="GO:0005524">
    <property type="term" value="F:ATP binding"/>
    <property type="evidence" value="ECO:0007669"/>
    <property type="project" value="UniProtKB-KW"/>
</dbReference>
<sequence>MLKKRRFILLLAVLGIGILLSLNYFLNEKGGNEKYLKPIVNKIQVVDNNFDQDFVEILMRNRPDEPLSFTKLTIEGSQPYYIYDEGGNIVYWSDFTWLPDFDLINPFKTYQLLEDQKGIYFTKVRRLTRNEKEFWLLQLYPLSYKRDINNEFLISGLNPELFGKGKVNFSEEKQEKFFDVENVKGEFLFSIDFEAGYEPAGQSTDVTILVFFFSLLLLVLIIGYDFISIIWRKGKFKTAIVYAALILASIRGFMIFFRFPQDYFDFELFDASKYASSWLNPSLGDLLLNVLCSLIIFSMLLGVLGGKVFHEKFKGFREKYPDWLFFLLAYVLSTVLLSLFYGLYINILSNSQWDLNIFSIPTFDYFKGISLFIIFLGGAGYLLFSILGISLILDSNSPKKTYALKLLIYFSLPVILVLSFFNWILLLVYLAHFIMLVSIVSFELYRNVFRLGLNTFLTFFFGCLIGAIITGIASYQVLLQRQHQSKIRFGTQQLVENDVMGEFFLSDAMDRIRNDIFVKNTLLDPLLSNEAIERKIRKIHLINYFDQFSQQIKVFNPAGENILDRNDPVQLQDLRFNYVKSDYATSVRDLYFIKGVDEGKGNSFFSFIPLYRDDVLLGTVYLELRQLRVQPGSVFPKLLLDSKYMANFNEKDFDYAVYGDSGLLYSVGIFNYRAEDMEGLIENPNLFDSGVNRKKYHHLGVKNQDQVVIVSSPIYSVYYILADISLFFVAFILLTLLSILCYTLAKGFGKFNFNYAAKLQMYLNFAFFFPIVTISVIIIGLLTNSYREELHRQYFQKASIIGGNLSVMLEQQSTAELGREDFVESVNILAGTTNSDINVYSPEGALIATSQPNIFDKRVLAKIINPNAIVEIVEGQNNLALLEEVVDNLTYKTVYMAIRSSDSQKILAIVSIPFFESQTELDLLIADVFSNIINIFVLIFILFLFVSYFVSRKLTLPFKLLTQKLKATNLDNNELMYWPSNDEIGLLVNEYNNMLFKLESSKKILANTEKETAWREMAKQVAHEIKNPLTPMKLTLQHLLRLQSEGKLDDPQMLKKPLGTLIQQVDTLSDIATSFSTFAKMPLPKNKLMDFREVVQASLELFQNREKEKIVFEDHTKSVSLMVMGDDQLFGRVISNLIINGIQAKERGRQTIINISLREIDNQVILEIHDNGKGIPEDLSDKIFIPNFSTKSEGSGLGLAIAKRGVETAGGKIWFETELGKGTSFFLAFDLVK</sequence>
<evidence type="ECO:0000256" key="8">
    <source>
        <dbReference type="ARBA" id="ARBA00023012"/>
    </source>
</evidence>
<dbReference type="InterPro" id="IPR004358">
    <property type="entry name" value="Sig_transdc_His_kin-like_C"/>
</dbReference>
<dbReference type="PROSITE" id="PS50109">
    <property type="entry name" value="HIS_KIN"/>
    <property type="match status" value="1"/>
</dbReference>
<dbReference type="PRINTS" id="PR00344">
    <property type="entry name" value="BCTRLSENSOR"/>
</dbReference>
<evidence type="ECO:0000256" key="2">
    <source>
        <dbReference type="ARBA" id="ARBA00012438"/>
    </source>
</evidence>
<dbReference type="SUPFAM" id="SSF55874">
    <property type="entry name" value="ATPase domain of HSP90 chaperone/DNA topoisomerase II/histidine kinase"/>
    <property type="match status" value="1"/>
</dbReference>
<dbReference type="InterPro" id="IPR003661">
    <property type="entry name" value="HisK_dim/P_dom"/>
</dbReference>
<feature type="transmembrane region" description="Helical" evidence="9">
    <location>
        <begin position="239"/>
        <end position="259"/>
    </location>
</feature>
<feature type="transmembrane region" description="Helical" evidence="9">
    <location>
        <begin position="932"/>
        <end position="950"/>
    </location>
</feature>
<protein>
    <recommendedName>
        <fullName evidence="2">histidine kinase</fullName>
        <ecNumber evidence="2">2.7.13.3</ecNumber>
    </recommendedName>
</protein>
<gene>
    <name evidence="11" type="ORF">P872_17460</name>
</gene>
<dbReference type="Pfam" id="PF02518">
    <property type="entry name" value="HATPase_c"/>
    <property type="match status" value="1"/>
</dbReference>
<dbReference type="SUPFAM" id="SSF47384">
    <property type="entry name" value="Homodimeric domain of signal transducing histidine kinase"/>
    <property type="match status" value="1"/>
</dbReference>
<dbReference type="PANTHER" id="PTHR43065:SF46">
    <property type="entry name" value="C4-DICARBOXYLATE TRANSPORT SENSOR PROTEIN DCTB"/>
    <property type="match status" value="1"/>
</dbReference>
<keyword evidence="5" id="KW-0547">Nucleotide-binding</keyword>
<dbReference type="AlphaFoldDB" id="U5BRC1"/>
<dbReference type="OrthoDB" id="9776727at2"/>
<keyword evidence="9" id="KW-0812">Transmembrane</keyword>
<evidence type="ECO:0000256" key="5">
    <source>
        <dbReference type="ARBA" id="ARBA00022741"/>
    </source>
</evidence>
<keyword evidence="7" id="KW-0067">ATP-binding</keyword>
<organism evidence="11 12">
    <name type="scientific">Rhodonellum psychrophilum GCM71 = DSM 17998</name>
    <dbReference type="NCBI Taxonomy" id="1123057"/>
    <lineage>
        <taxon>Bacteria</taxon>
        <taxon>Pseudomonadati</taxon>
        <taxon>Bacteroidota</taxon>
        <taxon>Cytophagia</taxon>
        <taxon>Cytophagales</taxon>
        <taxon>Cytophagaceae</taxon>
        <taxon>Rhodonellum</taxon>
    </lineage>
</organism>
<dbReference type="Proteomes" id="UP000016843">
    <property type="component" value="Unassembled WGS sequence"/>
</dbReference>
<dbReference type="PANTHER" id="PTHR43065">
    <property type="entry name" value="SENSOR HISTIDINE KINASE"/>
    <property type="match status" value="1"/>
</dbReference>
<feature type="transmembrane region" description="Helical" evidence="9">
    <location>
        <begin position="456"/>
        <end position="478"/>
    </location>
</feature>
<dbReference type="RefSeq" id="WP_019598030.1">
    <property type="nucleotide sequence ID" value="NZ_AWXR01000017.1"/>
</dbReference>
<dbReference type="GO" id="GO:0000155">
    <property type="term" value="F:phosphorelay sensor kinase activity"/>
    <property type="evidence" value="ECO:0007669"/>
    <property type="project" value="InterPro"/>
</dbReference>
<evidence type="ECO:0000313" key="12">
    <source>
        <dbReference type="Proteomes" id="UP000016843"/>
    </source>
</evidence>
<dbReference type="SMART" id="SM00388">
    <property type="entry name" value="HisKA"/>
    <property type="match status" value="1"/>
</dbReference>
<evidence type="ECO:0000313" key="11">
    <source>
        <dbReference type="EMBL" id="ERM83135.1"/>
    </source>
</evidence>
<evidence type="ECO:0000256" key="4">
    <source>
        <dbReference type="ARBA" id="ARBA00022679"/>
    </source>
</evidence>
<evidence type="ECO:0000259" key="10">
    <source>
        <dbReference type="PROSITE" id="PS50109"/>
    </source>
</evidence>
<evidence type="ECO:0000256" key="9">
    <source>
        <dbReference type="SAM" id="Phobius"/>
    </source>
</evidence>
<evidence type="ECO:0000256" key="6">
    <source>
        <dbReference type="ARBA" id="ARBA00022777"/>
    </source>
</evidence>
<dbReference type="SMART" id="SM00387">
    <property type="entry name" value="HATPase_c"/>
    <property type="match status" value="1"/>
</dbReference>
<feature type="transmembrane region" description="Helical" evidence="9">
    <location>
        <begin position="7"/>
        <end position="26"/>
    </location>
</feature>
<feature type="transmembrane region" description="Helical" evidence="9">
    <location>
        <begin position="765"/>
        <end position="783"/>
    </location>
</feature>
<feature type="domain" description="Histidine kinase" evidence="10">
    <location>
        <begin position="1020"/>
        <end position="1233"/>
    </location>
</feature>
<evidence type="ECO:0000256" key="1">
    <source>
        <dbReference type="ARBA" id="ARBA00000085"/>
    </source>
</evidence>
<dbReference type="InterPro" id="IPR036890">
    <property type="entry name" value="HATPase_C_sf"/>
</dbReference>
<keyword evidence="12" id="KW-1185">Reference proteome</keyword>
<evidence type="ECO:0000256" key="7">
    <source>
        <dbReference type="ARBA" id="ARBA00022840"/>
    </source>
</evidence>
<dbReference type="InterPro" id="IPR005467">
    <property type="entry name" value="His_kinase_dom"/>
</dbReference>
<dbReference type="CDD" id="cd00075">
    <property type="entry name" value="HATPase"/>
    <property type="match status" value="1"/>
</dbReference>
<evidence type="ECO:0000256" key="3">
    <source>
        <dbReference type="ARBA" id="ARBA00022553"/>
    </source>
</evidence>
<feature type="transmembrane region" description="Helical" evidence="9">
    <location>
        <begin position="717"/>
        <end position="745"/>
    </location>
</feature>
<feature type="transmembrane region" description="Helical" evidence="9">
    <location>
        <begin position="324"/>
        <end position="349"/>
    </location>
</feature>
<feature type="transmembrane region" description="Helical" evidence="9">
    <location>
        <begin position="369"/>
        <end position="394"/>
    </location>
</feature>
<dbReference type="CDD" id="cd00082">
    <property type="entry name" value="HisKA"/>
    <property type="match status" value="1"/>
</dbReference>
<reference evidence="11 12" key="1">
    <citation type="journal article" date="2013" name="Genome Announc.">
        <title>Draft Genome Sequence of the Psychrophilic and Alkaliphilic Rhodonellum psychrophilum Strain GCM71T.</title>
        <authorList>
            <person name="Hauptmann A.L."/>
            <person name="Glaring M.A."/>
            <person name="Hallin P.F."/>
            <person name="Prieme A."/>
            <person name="Stougaard P."/>
        </authorList>
    </citation>
    <scope>NUCLEOTIDE SEQUENCE [LARGE SCALE GENOMIC DNA]</scope>
    <source>
        <strain evidence="11 12">GCM71</strain>
    </source>
</reference>
<keyword evidence="6" id="KW-0418">Kinase</keyword>
<keyword evidence="9" id="KW-0472">Membrane</keyword>
<dbReference type="EMBL" id="AWXR01000017">
    <property type="protein sequence ID" value="ERM83135.1"/>
    <property type="molecule type" value="Genomic_DNA"/>
</dbReference>
<dbReference type="Gene3D" id="6.10.340.10">
    <property type="match status" value="1"/>
</dbReference>
<keyword evidence="4" id="KW-0808">Transferase</keyword>
<proteinExistence type="predicted"/>
<dbReference type="Gene3D" id="1.10.287.130">
    <property type="match status" value="1"/>
</dbReference>
<dbReference type="eggNOG" id="COG5000">
    <property type="taxonomic scope" value="Bacteria"/>
</dbReference>
<dbReference type="EC" id="2.7.13.3" evidence="2"/>
<name>U5BRC1_9BACT</name>
<accession>U5BRC1</accession>
<keyword evidence="8" id="KW-0902">Two-component regulatory system</keyword>
<comment type="caution">
    <text evidence="11">The sequence shown here is derived from an EMBL/GenBank/DDBJ whole genome shotgun (WGS) entry which is preliminary data.</text>
</comment>
<feature type="transmembrane region" description="Helical" evidence="9">
    <location>
        <begin position="406"/>
        <end position="436"/>
    </location>
</feature>
<dbReference type="InterPro" id="IPR036097">
    <property type="entry name" value="HisK_dim/P_sf"/>
</dbReference>
<dbReference type="Gene3D" id="3.30.565.10">
    <property type="entry name" value="Histidine kinase-like ATPase, C-terminal domain"/>
    <property type="match status" value="1"/>
</dbReference>
<dbReference type="Pfam" id="PF00512">
    <property type="entry name" value="HisKA"/>
    <property type="match status" value="1"/>
</dbReference>
<feature type="transmembrane region" description="Helical" evidence="9">
    <location>
        <begin position="286"/>
        <end position="304"/>
    </location>
</feature>
<feature type="transmembrane region" description="Helical" evidence="9">
    <location>
        <begin position="206"/>
        <end position="227"/>
    </location>
</feature>
<comment type="catalytic activity">
    <reaction evidence="1">
        <text>ATP + protein L-histidine = ADP + protein N-phospho-L-histidine.</text>
        <dbReference type="EC" id="2.7.13.3"/>
    </reaction>
</comment>
<keyword evidence="9" id="KW-1133">Transmembrane helix</keyword>